<evidence type="ECO:0000256" key="1">
    <source>
        <dbReference type="ARBA" id="ARBA00023186"/>
    </source>
</evidence>
<dbReference type="Gene3D" id="1.10.287.110">
    <property type="entry name" value="DnaJ domain"/>
    <property type="match status" value="1"/>
</dbReference>
<dbReference type="PANTHER" id="PTHR44157:SF1">
    <property type="entry name" value="DNAJ HOMOLOG SUBFAMILY C MEMBER 11"/>
    <property type="match status" value="1"/>
</dbReference>
<dbReference type="GO" id="GO:0042407">
    <property type="term" value="P:cristae formation"/>
    <property type="evidence" value="ECO:0007669"/>
    <property type="project" value="TreeGrafter"/>
</dbReference>
<gene>
    <name evidence="4" type="primary">LOC115627722</name>
</gene>
<name>A0A6J2TUS5_DROLE</name>
<evidence type="ECO:0000259" key="2">
    <source>
        <dbReference type="PROSITE" id="PS50076"/>
    </source>
</evidence>
<dbReference type="SUPFAM" id="SSF46565">
    <property type="entry name" value="Chaperone J-domain"/>
    <property type="match status" value="1"/>
</dbReference>
<keyword evidence="3" id="KW-1185">Reference proteome</keyword>
<dbReference type="InterPro" id="IPR055225">
    <property type="entry name" value="DNAJC11-like_beta-barrel"/>
</dbReference>
<dbReference type="CDD" id="cd06257">
    <property type="entry name" value="DnaJ"/>
    <property type="match status" value="1"/>
</dbReference>
<accession>A0A6J2TUS5</accession>
<dbReference type="GO" id="GO:0005739">
    <property type="term" value="C:mitochondrion"/>
    <property type="evidence" value="ECO:0007669"/>
    <property type="project" value="GOC"/>
</dbReference>
<dbReference type="FunFam" id="1.10.287.110:FF:000079">
    <property type="entry name" value="DnaJ subfamily C member"/>
    <property type="match status" value="1"/>
</dbReference>
<dbReference type="SMART" id="SM00271">
    <property type="entry name" value="DnaJ"/>
    <property type="match status" value="1"/>
</dbReference>
<dbReference type="AlphaFoldDB" id="A0A6J2TUS5"/>
<dbReference type="InterPro" id="IPR001623">
    <property type="entry name" value="DnaJ_domain"/>
</dbReference>
<dbReference type="PRINTS" id="PR00625">
    <property type="entry name" value="JDOMAIN"/>
</dbReference>
<dbReference type="OrthoDB" id="18010at2759"/>
<dbReference type="Pfam" id="PF11875">
    <property type="entry name" value="DnaJ-like_C11_C"/>
    <property type="match status" value="1"/>
</dbReference>
<dbReference type="Proteomes" id="UP000504634">
    <property type="component" value="Unplaced"/>
</dbReference>
<dbReference type="PROSITE" id="PS50076">
    <property type="entry name" value="DNAJ_2"/>
    <property type="match status" value="1"/>
</dbReference>
<feature type="domain" description="J" evidence="2">
    <location>
        <begin position="14"/>
        <end position="82"/>
    </location>
</feature>
<evidence type="ECO:0000313" key="4">
    <source>
        <dbReference type="RefSeq" id="XP_030379335.1"/>
    </source>
</evidence>
<dbReference type="PANTHER" id="PTHR44157">
    <property type="entry name" value="DNAJ HOMOLOG SUBFAMILY C MEMBER 11"/>
    <property type="match status" value="1"/>
</dbReference>
<dbReference type="Pfam" id="PF22774">
    <property type="entry name" value="DNAJC11_beta-barrel"/>
    <property type="match status" value="1"/>
</dbReference>
<proteinExistence type="predicted"/>
<reference evidence="4" key="1">
    <citation type="submission" date="2025-08" db="UniProtKB">
        <authorList>
            <consortium name="RefSeq"/>
        </authorList>
    </citation>
    <scope>IDENTIFICATION</scope>
    <source>
        <strain evidence="4">11010-0011.00</strain>
        <tissue evidence="4">Whole body</tissue>
    </source>
</reference>
<dbReference type="InterPro" id="IPR024586">
    <property type="entry name" value="DnaJ-like_C11_C"/>
</dbReference>
<keyword evidence="1" id="KW-0143">Chaperone</keyword>
<dbReference type="RefSeq" id="XP_030379335.1">
    <property type="nucleotide sequence ID" value="XM_030523475.1"/>
</dbReference>
<dbReference type="InterPro" id="IPR052243">
    <property type="entry name" value="Mito_inner_membrane_organizer"/>
</dbReference>
<dbReference type="InterPro" id="IPR036869">
    <property type="entry name" value="J_dom_sf"/>
</dbReference>
<organism evidence="3 4">
    <name type="scientific">Drosophila lebanonensis</name>
    <name type="common">Fruit fly</name>
    <name type="synonym">Scaptodrosophila lebanonensis</name>
    <dbReference type="NCBI Taxonomy" id="7225"/>
    <lineage>
        <taxon>Eukaryota</taxon>
        <taxon>Metazoa</taxon>
        <taxon>Ecdysozoa</taxon>
        <taxon>Arthropoda</taxon>
        <taxon>Hexapoda</taxon>
        <taxon>Insecta</taxon>
        <taxon>Pterygota</taxon>
        <taxon>Neoptera</taxon>
        <taxon>Endopterygota</taxon>
        <taxon>Diptera</taxon>
        <taxon>Brachycera</taxon>
        <taxon>Muscomorpha</taxon>
        <taxon>Ephydroidea</taxon>
        <taxon>Drosophilidae</taxon>
        <taxon>Scaptodrosophila</taxon>
    </lineage>
</organism>
<dbReference type="Pfam" id="PF00226">
    <property type="entry name" value="DnaJ"/>
    <property type="match status" value="1"/>
</dbReference>
<protein>
    <submittedName>
        <fullName evidence="4">DnaJ homolog subfamily C member 11</fullName>
    </submittedName>
</protein>
<evidence type="ECO:0000313" key="3">
    <source>
        <dbReference type="Proteomes" id="UP000504634"/>
    </source>
</evidence>
<dbReference type="GeneID" id="115627722"/>
<sequence length="538" mass="60255">MASENDSDAELEENYYTFLNLPRDATTEQINTAYRKQSRIYHPDKHIDPESKKKAEIMFNRTKRAYEVLSDPHKRAIYDSVGEKGLKTEGWEIVHRTKTPAEIREEYERLAQAAAERRLQQRTNPRGNITINVNATEIFAPYDDTEMPRVEIGSMSIAQSIEAPITRKDLIVMSGNLYSSNGTGSGGFVVAGRRLLNKGWLELCLGAGNGFLMGLKGGRTLSPKLTLNGGTNLNFRDSGVIPALFSTLAVQLDKHTMGSLTLNAGPQSSMSTQIDRTTENHAWNTSFVIGTPHMYVGIAYTRKMLENELKLKLAVKAGTFGFMGEYGVEKKVSKYSSVLAAVSIGVPSGVILKFKIIRSNQSYVFPIHLSEEIVPAAVFYASVTPVIAWFFVKKAIMDPMEAERKSIEVERTKRQNEQRLAAKKLEASAAIHLMQRTYQRIMNEELERRGLIITRAIYGCVNAGSSTQFNPDESYDVTVPLQCLVKDSKLQLYESSKSDLPGFYDPSIGDDKILRIEYTYNNQFNVVNIKDNEALKLP</sequence>